<name>A0ABY6D560_9BACT</name>
<dbReference type="Proteomes" id="UP001062165">
    <property type="component" value="Chromosome"/>
</dbReference>
<evidence type="ECO:0000313" key="3">
    <source>
        <dbReference type="Proteomes" id="UP001062165"/>
    </source>
</evidence>
<dbReference type="Gene3D" id="3.40.50.2000">
    <property type="entry name" value="Glycogen Phosphorylase B"/>
    <property type="match status" value="2"/>
</dbReference>
<dbReference type="InterPro" id="IPR028098">
    <property type="entry name" value="Glyco_trans_4-like_N"/>
</dbReference>
<keyword evidence="3" id="KW-1185">Reference proteome</keyword>
<accession>A0ABY6D560</accession>
<dbReference type="CDD" id="cd03794">
    <property type="entry name" value="GT4_WbuB-like"/>
    <property type="match status" value="1"/>
</dbReference>
<reference evidence="2" key="1">
    <citation type="submission" date="2022-10" db="EMBL/GenBank/DDBJ databases">
        <title>Comparative genomics and taxonomic characterization of three novel marine species of genus Reichenbachiella exhibiting antioxidant and polysaccharide degradation activities.</title>
        <authorList>
            <person name="Muhammad N."/>
            <person name="Lee Y.-J."/>
            <person name="Ko J."/>
            <person name="Kim S.-G."/>
        </authorList>
    </citation>
    <scope>NUCLEOTIDE SEQUENCE</scope>
    <source>
        <strain evidence="2">Wsw4-B4</strain>
    </source>
</reference>
<dbReference type="RefSeq" id="WP_263052957.1">
    <property type="nucleotide sequence ID" value="NZ_CP106735.1"/>
</dbReference>
<gene>
    <name evidence="2" type="ORF">N7E81_09005</name>
</gene>
<evidence type="ECO:0000313" key="2">
    <source>
        <dbReference type="EMBL" id="UXX81233.1"/>
    </source>
</evidence>
<organism evidence="2 3">
    <name type="scientific">Reichenbachiella carrageenanivorans</name>
    <dbReference type="NCBI Taxonomy" id="2979869"/>
    <lineage>
        <taxon>Bacteria</taxon>
        <taxon>Pseudomonadati</taxon>
        <taxon>Bacteroidota</taxon>
        <taxon>Cytophagia</taxon>
        <taxon>Cytophagales</taxon>
        <taxon>Reichenbachiellaceae</taxon>
        <taxon>Reichenbachiella</taxon>
    </lineage>
</organism>
<protein>
    <submittedName>
        <fullName evidence="2">Glycosyltransferase family 4 protein</fullName>
    </submittedName>
</protein>
<proteinExistence type="predicted"/>
<dbReference type="EMBL" id="CP106735">
    <property type="protein sequence ID" value="UXX81233.1"/>
    <property type="molecule type" value="Genomic_DNA"/>
</dbReference>
<feature type="domain" description="Glycosyltransferase subfamily 4-like N-terminal" evidence="1">
    <location>
        <begin position="18"/>
        <end position="236"/>
    </location>
</feature>
<sequence length="435" mass="49895">MEQKKILVITYYWPPSGGGGVQRWLKFVKYLPEQGWEPIVFTPENPEFDLQDESLLKDVNPAVEIIKFPIWEPLSFYKKIFKKKGKLKQGIVIEKTKMSLVDKLSVWVRANLFIPDPRRFWVRPSVEFLLPLIEQHQIDVVVTTGPPHSMHLIGLELKKKSTVRWVADFRDPWSDWDLLDKLGVGGLARNLHLRQELSVLTQADLVLTASQGISKSLAEKYPACNIEVITNGFDTDDFKEVKTDGVPTKFRITHLGLLNELRNPQVLWDCLEEICQEVPSFQDDLELVLSGMVSQSVLDGIYDSPQLKDALTHLDYISHQEVLEYYQQSAVLLLLLNQSDEAQLIIPGKLFEYLMTKKTILAIGKEKSEVNDILMDTTAGRVYESTDRAGVKALILDNYMQFKKGEISHFPKSIDQYTRKALTQRLVEQLNILVR</sequence>
<dbReference type="SUPFAM" id="SSF53756">
    <property type="entry name" value="UDP-Glycosyltransferase/glycogen phosphorylase"/>
    <property type="match status" value="1"/>
</dbReference>
<dbReference type="Pfam" id="PF13439">
    <property type="entry name" value="Glyco_transf_4"/>
    <property type="match status" value="1"/>
</dbReference>
<evidence type="ECO:0000259" key="1">
    <source>
        <dbReference type="Pfam" id="PF13439"/>
    </source>
</evidence>